<name>A0ABW2WLE9_9ACTN</name>
<sequence>MTALALCLAVSLGTVEPSTADDHRPPGAAEGIDLSKTFKNPLLSPLLLPVFQLRLKLHAVLDEKKSKYAYLAFDEYRNGASDLIDPRKLNQQQLDALLKGNIKNASWAWQGTMVDLSAVGTYLNGTDLVDLKKSGESRLLAVSALNVPGKEHSEGVIDTVLNQNDVPSQAKLSGASEHQQCWECANFYHPGTPTYFGARYDLSPTEVKELDSKILSIQKTGQKHSLPASRINKLVSETIAEYETKTKTRNREAAKKIHRYVVAARKSAEDSVGKVGKKLGSVLSNDTACPPGKAPQAAGPPTNALVLAEAAADPCGSEESSTSPSSKAPTGLSQALAVPGTAPGGIDFSTMQLRYLADPGDGSGLQYSFKADLNPLKGDNRQPTGITAANQSSDAFFVWLSLNPSAFWVNLNPTEPNRIVDDRLGRTDVGRVMLEADLRMKKTVGELIHPHRALGRKFWGGVQGNCLSFRNWILPEPASVRQEGDKLYILDAPLDVKMETQYLASHGKSSARSCPRQDQATEDHNEELFRSLILPKLKHAINSAPEYAALRRVYLARVAAQWYRELSLAKETTYGGLIDSSNIGTWTTTDGWKPTDTFDQYVDSYTKGEFKATDKSTRGNTTYVHTYVYGGVDLTNLPWKRSLASASPRTSRSSRRTSTAR</sequence>
<dbReference type="Proteomes" id="UP001596915">
    <property type="component" value="Unassembled WGS sequence"/>
</dbReference>
<gene>
    <name evidence="2" type="ORF">ACFQ2K_01405</name>
</gene>
<feature type="region of interest" description="Disordered" evidence="1">
    <location>
        <begin position="311"/>
        <end position="334"/>
    </location>
</feature>
<keyword evidence="3" id="KW-1185">Reference proteome</keyword>
<evidence type="ECO:0000313" key="3">
    <source>
        <dbReference type="Proteomes" id="UP001596915"/>
    </source>
</evidence>
<reference evidence="3" key="1">
    <citation type="journal article" date="2019" name="Int. J. Syst. Evol. Microbiol.">
        <title>The Global Catalogue of Microorganisms (GCM) 10K type strain sequencing project: providing services to taxonomists for standard genome sequencing and annotation.</title>
        <authorList>
            <consortium name="The Broad Institute Genomics Platform"/>
            <consortium name="The Broad Institute Genome Sequencing Center for Infectious Disease"/>
            <person name="Wu L."/>
            <person name="Ma J."/>
        </authorList>
    </citation>
    <scope>NUCLEOTIDE SEQUENCE [LARGE SCALE GENOMIC DNA]</scope>
    <source>
        <strain evidence="3">JCM 12607</strain>
    </source>
</reference>
<comment type="caution">
    <text evidence="2">The sequence shown here is derived from an EMBL/GenBank/DDBJ whole genome shotgun (WGS) entry which is preliminary data.</text>
</comment>
<dbReference type="EMBL" id="JBHTGL010000002">
    <property type="protein sequence ID" value="MFD0621658.1"/>
    <property type="molecule type" value="Genomic_DNA"/>
</dbReference>
<accession>A0ABW2WLE9</accession>
<evidence type="ECO:0000256" key="1">
    <source>
        <dbReference type="SAM" id="MobiDB-lite"/>
    </source>
</evidence>
<proteinExistence type="predicted"/>
<protein>
    <submittedName>
        <fullName evidence="2">Uncharacterized protein</fullName>
    </submittedName>
</protein>
<organism evidence="2 3">
    <name type="scientific">Streptomyces sanglieri</name>
    <dbReference type="NCBI Taxonomy" id="193460"/>
    <lineage>
        <taxon>Bacteria</taxon>
        <taxon>Bacillati</taxon>
        <taxon>Actinomycetota</taxon>
        <taxon>Actinomycetes</taxon>
        <taxon>Kitasatosporales</taxon>
        <taxon>Streptomycetaceae</taxon>
        <taxon>Streptomyces</taxon>
    </lineage>
</organism>
<evidence type="ECO:0000313" key="2">
    <source>
        <dbReference type="EMBL" id="MFD0621658.1"/>
    </source>
</evidence>
<feature type="compositionally biased region" description="Low complexity" evidence="1">
    <location>
        <begin position="317"/>
        <end position="326"/>
    </location>
</feature>